<name>A0A1I5PJD9_9BACI</name>
<dbReference type="RefSeq" id="WP_093335763.1">
    <property type="nucleotide sequence ID" value="NZ_FOXD01000004.1"/>
</dbReference>
<protein>
    <submittedName>
        <fullName evidence="1">Heparinase II/III-like protein</fullName>
    </submittedName>
</protein>
<dbReference type="Proteomes" id="UP000198892">
    <property type="component" value="Unassembled WGS sequence"/>
</dbReference>
<dbReference type="Gene3D" id="1.50.10.100">
    <property type="entry name" value="Chondroitin AC/alginate lyase"/>
    <property type="match status" value="1"/>
</dbReference>
<reference evidence="2" key="1">
    <citation type="submission" date="2016-10" db="EMBL/GenBank/DDBJ databases">
        <authorList>
            <person name="Varghese N."/>
            <person name="Submissions S."/>
        </authorList>
    </citation>
    <scope>NUCLEOTIDE SEQUENCE [LARGE SCALE GENOMIC DNA]</scope>
    <source>
        <strain evidence="2">S7</strain>
    </source>
</reference>
<sequence length="584" mass="67519">MLFSQHKGTELLPTFVLDRTWWEERALHPGWQRLVSETRDEAERLIKRPAPQLTDDLFCLFEETGSRKEYEAVYFHRRHRMNTFAFMTLIHSEKKQYKQALRDEVEDVCSEYSWCLPAHIKDDDPSTIDLFAAETSFALSEMKSILGTELGERLCRRIEEEVRGRVLQPFLNHTYHWETVDHNWAAVCAGSVGAAAMHLLEEGEVLDAILERNVRTMDYFLSGFNEDGVCLEGYQYWQYGFGFFVYFADLLLAHSGGHINLFQRAGVGGLARFQQKAFLYRSKVVSFSDCVPEQAVHLGLSHYLHHCFSDVTVPDDHLRAPYTDDHCARWAPLLREWIWFDDTLQGRKWEDKDEVMASSQWVVSRFHADTDHYAFAAKGGHNDEPHNHNDVGQMIMMKNGEAFLKDLGAGLYQKGYFDEKRYTFITNHARGHSLPVINGIYQTEGRERKAVQTNVLTENARLVYGLELGGTYPVSGLTSFHRTFIWHKQEKPVLEIHDAFDLEKAPADITEQFILGDLLWTQKTSGVIAAEGMHIYYDPSQMHPVLSREYFMNHDGEKEFYQCLKLHARNPTQTGIMKIAFSFS</sequence>
<gene>
    <name evidence="1" type="ORF">SAMN05518683_104141</name>
</gene>
<dbReference type="OrthoDB" id="9793856at2"/>
<accession>A0A1I5PJD9</accession>
<keyword evidence="2" id="KW-1185">Reference proteome</keyword>
<evidence type="ECO:0000313" key="1">
    <source>
        <dbReference type="EMBL" id="SFP33920.1"/>
    </source>
</evidence>
<dbReference type="InterPro" id="IPR008929">
    <property type="entry name" value="Chondroitin_lyas"/>
</dbReference>
<dbReference type="Gene3D" id="2.70.98.70">
    <property type="match status" value="1"/>
</dbReference>
<dbReference type="SUPFAM" id="SSF48230">
    <property type="entry name" value="Chondroitin AC/alginate lyase"/>
    <property type="match status" value="1"/>
</dbReference>
<dbReference type="PANTHER" id="PTHR38045">
    <property type="entry name" value="CHROMOSOME 1, WHOLE GENOME SHOTGUN SEQUENCE"/>
    <property type="match status" value="1"/>
</dbReference>
<organism evidence="1 2">
    <name type="scientific">Salibacterium halotolerans</name>
    <dbReference type="NCBI Taxonomy" id="1884432"/>
    <lineage>
        <taxon>Bacteria</taxon>
        <taxon>Bacillati</taxon>
        <taxon>Bacillota</taxon>
        <taxon>Bacilli</taxon>
        <taxon>Bacillales</taxon>
        <taxon>Bacillaceae</taxon>
    </lineage>
</organism>
<dbReference type="STRING" id="1884432.SAMN05518683_104141"/>
<proteinExistence type="predicted"/>
<evidence type="ECO:0000313" key="2">
    <source>
        <dbReference type="Proteomes" id="UP000198892"/>
    </source>
</evidence>
<dbReference type="PANTHER" id="PTHR38045:SF1">
    <property type="entry name" value="HEPARINASE II_III-LIKE PROTEIN"/>
    <property type="match status" value="1"/>
</dbReference>
<dbReference type="EMBL" id="FOXD01000004">
    <property type="protein sequence ID" value="SFP33920.1"/>
    <property type="molecule type" value="Genomic_DNA"/>
</dbReference>
<dbReference type="AlphaFoldDB" id="A0A1I5PJD9"/>